<dbReference type="Proteomes" id="UP000265566">
    <property type="component" value="Chromosome 7"/>
</dbReference>
<organism evidence="1">
    <name type="scientific">Medicago truncatula</name>
    <name type="common">Barrel medic</name>
    <name type="synonym">Medicago tribuloides</name>
    <dbReference type="NCBI Taxonomy" id="3880"/>
    <lineage>
        <taxon>Eukaryota</taxon>
        <taxon>Viridiplantae</taxon>
        <taxon>Streptophyta</taxon>
        <taxon>Embryophyta</taxon>
        <taxon>Tracheophyta</taxon>
        <taxon>Spermatophyta</taxon>
        <taxon>Magnoliopsida</taxon>
        <taxon>eudicotyledons</taxon>
        <taxon>Gunneridae</taxon>
        <taxon>Pentapetalae</taxon>
        <taxon>rosids</taxon>
        <taxon>fabids</taxon>
        <taxon>Fabales</taxon>
        <taxon>Fabaceae</taxon>
        <taxon>Papilionoideae</taxon>
        <taxon>50 kb inversion clade</taxon>
        <taxon>NPAAA clade</taxon>
        <taxon>Hologalegina</taxon>
        <taxon>IRL clade</taxon>
        <taxon>Trifolieae</taxon>
        <taxon>Medicago</taxon>
    </lineage>
</organism>
<dbReference type="GO" id="GO:0016491">
    <property type="term" value="F:oxidoreductase activity"/>
    <property type="evidence" value="ECO:0007669"/>
    <property type="project" value="UniProtKB-KW"/>
</dbReference>
<dbReference type="AlphaFoldDB" id="A0A396GVG9"/>
<comment type="caution">
    <text evidence="1">The sequence shown here is derived from an EMBL/GenBank/DDBJ whole genome shotgun (WGS) entry which is preliminary data.</text>
</comment>
<gene>
    <name evidence="1" type="ORF">MtrunA17_Chr7g0226521</name>
</gene>
<sequence>MNKVTIVGSGNWGSVAAKLIASNTIKLSNFHGTFSSSTFFFYLS</sequence>
<dbReference type="EMBL" id="PSQE01000007">
    <property type="protein sequence ID" value="RHN45092.1"/>
    <property type="molecule type" value="Genomic_DNA"/>
</dbReference>
<dbReference type="Gramene" id="rna39295">
    <property type="protein sequence ID" value="RHN45092.1"/>
    <property type="gene ID" value="gene39295"/>
</dbReference>
<protein>
    <submittedName>
        <fullName evidence="1">Putative oxidoreductase</fullName>
        <ecNumber evidence="1">1.1.1.-</ecNumber>
    </submittedName>
</protein>
<proteinExistence type="predicted"/>
<name>A0A396GVG9_MEDTR</name>
<accession>A0A396GVG9</accession>
<evidence type="ECO:0000313" key="1">
    <source>
        <dbReference type="EMBL" id="RHN45092.1"/>
    </source>
</evidence>
<reference evidence="1" key="1">
    <citation type="journal article" date="2018" name="Nat. Plants">
        <title>Whole-genome landscape of Medicago truncatula symbiotic genes.</title>
        <authorList>
            <person name="Pecrix Y."/>
            <person name="Gamas P."/>
            <person name="Carrere S."/>
        </authorList>
    </citation>
    <scope>NUCLEOTIDE SEQUENCE</scope>
    <source>
        <tissue evidence="1">Leaves</tissue>
    </source>
</reference>
<dbReference type="Gene3D" id="3.40.50.720">
    <property type="entry name" value="NAD(P)-binding Rossmann-like Domain"/>
    <property type="match status" value="1"/>
</dbReference>
<keyword evidence="1" id="KW-0560">Oxidoreductase</keyword>
<dbReference type="EC" id="1.1.1.-" evidence="1"/>